<reference evidence="2 3" key="1">
    <citation type="submission" date="2018-05" db="EMBL/GenBank/DDBJ databases">
        <title>Genomic Encyclopedia of Type Strains, Phase IV (KMG-V): Genome sequencing to study the core and pangenomes of soil and plant-associated prokaryotes.</title>
        <authorList>
            <person name="Whitman W."/>
        </authorList>
    </citation>
    <scope>NUCLEOTIDE SEQUENCE [LARGE SCALE GENOMIC DNA]</scope>
    <source>
        <strain evidence="2 3">SCZa-39</strain>
    </source>
</reference>
<dbReference type="SUPFAM" id="SSF52210">
    <property type="entry name" value="Succinyl-CoA synthetase domains"/>
    <property type="match status" value="2"/>
</dbReference>
<dbReference type="Pfam" id="PF13380">
    <property type="entry name" value="CoA_binding_2"/>
    <property type="match status" value="1"/>
</dbReference>
<keyword evidence="3" id="KW-1185">Reference proteome</keyword>
<name>A0ABX5KID6_9BURK</name>
<dbReference type="SMART" id="SM00881">
    <property type="entry name" value="CoA_binding"/>
    <property type="match status" value="1"/>
</dbReference>
<evidence type="ECO:0000313" key="2">
    <source>
        <dbReference type="EMBL" id="PVX75803.1"/>
    </source>
</evidence>
<dbReference type="InterPro" id="IPR016102">
    <property type="entry name" value="Succinyl-CoA_synth-like"/>
</dbReference>
<dbReference type="Gene3D" id="3.30.1490.20">
    <property type="entry name" value="ATP-grasp fold, A domain"/>
    <property type="match status" value="1"/>
</dbReference>
<gene>
    <name evidence="2" type="ORF">C7402_117215</name>
</gene>
<evidence type="ECO:0000259" key="1">
    <source>
        <dbReference type="SMART" id="SM00881"/>
    </source>
</evidence>
<dbReference type="SUPFAM" id="SSF51735">
    <property type="entry name" value="NAD(P)-binding Rossmann-fold domains"/>
    <property type="match status" value="1"/>
</dbReference>
<dbReference type="EMBL" id="QEOB01000017">
    <property type="protein sequence ID" value="PVX75803.1"/>
    <property type="molecule type" value="Genomic_DNA"/>
</dbReference>
<dbReference type="Pfam" id="PF13607">
    <property type="entry name" value="Succ_CoA_lig"/>
    <property type="match status" value="1"/>
</dbReference>
<dbReference type="Gene3D" id="3.40.50.261">
    <property type="entry name" value="Succinyl-CoA synthetase domains"/>
    <property type="match status" value="2"/>
</dbReference>
<dbReference type="InterPro" id="IPR036291">
    <property type="entry name" value="NAD(P)-bd_dom_sf"/>
</dbReference>
<organism evidence="2 3">
    <name type="scientific">Paraburkholderia unamae</name>
    <dbReference type="NCBI Taxonomy" id="219649"/>
    <lineage>
        <taxon>Bacteria</taxon>
        <taxon>Pseudomonadati</taxon>
        <taxon>Pseudomonadota</taxon>
        <taxon>Betaproteobacteria</taxon>
        <taxon>Burkholderiales</taxon>
        <taxon>Burkholderiaceae</taxon>
        <taxon>Paraburkholderia</taxon>
    </lineage>
</organism>
<dbReference type="InterPro" id="IPR032875">
    <property type="entry name" value="Succ_CoA_lig_flav_dom"/>
</dbReference>
<dbReference type="PANTHER" id="PTHR42793">
    <property type="entry name" value="COA BINDING DOMAIN CONTAINING PROTEIN"/>
    <property type="match status" value="1"/>
</dbReference>
<dbReference type="InterPro" id="IPR003781">
    <property type="entry name" value="CoA-bd"/>
</dbReference>
<feature type="domain" description="CoA-binding" evidence="1">
    <location>
        <begin position="24"/>
        <end position="119"/>
    </location>
</feature>
<dbReference type="SUPFAM" id="SSF56059">
    <property type="entry name" value="Glutathione synthetase ATP-binding domain-like"/>
    <property type="match status" value="1"/>
</dbReference>
<dbReference type="PANTHER" id="PTHR42793:SF4">
    <property type="entry name" value="BLL6376 PROTEIN"/>
    <property type="match status" value="1"/>
</dbReference>
<dbReference type="Pfam" id="PF13549">
    <property type="entry name" value="ATP-grasp_5"/>
    <property type="match status" value="1"/>
</dbReference>
<dbReference type="Proteomes" id="UP000245712">
    <property type="component" value="Unassembled WGS sequence"/>
</dbReference>
<sequence length="716" mass="75130">MSMNETMEPAPRAALRNLALARCVLAPESVALIGASDDPAKTAGRPLRFIRQAGYEGRIYPINPNRDVVQGERAWPRVADLPEIPEHAFILTPTEAAIDALEACADFGIPVATILAAGFSETGPDGEAREQRVRDIVARTGIRVLGPSGLGMVNVRTKLALTANAAFAEPDLPVGGVFVASHSGSMIGGLLSRGKAKGVGFAGLVSVGNEVDLSVGEICAATLDDPAITGYMLFLETLRHADKLRAFALAAAERGKPVVAYKLGRSAAAAELAVSHTGALAGEDDVADAFLKDCGMARVDTLEAFLESLPLLRQMPLPKPQEAARVPRVAVVTTTGGGAAMVVDQLGVRGVDVVQPREATFARLASAGVNVSSGRIVDLTLAGTRYDVMSAALRVLRTAPEFDLVIAVAGSSARFAPELVVRPIIDSGMDDPTLLPLAAFVVPEAPQALLRLTEAGVPCFRTPEACADAIAAAASRRAPKPFAPRAAPGKNDTGHGQAILLDELTAYEQLAQVGVQHAPATAIPVDESTPLPEALPYPLAVKVLSGRLPHKTDVGGVELGIADAAQLRAATARIVENVRRHEPDVPVERVLVQPMAKGLGEALIGYRLDPQVGPVVMLAAGGVYTELYRDRSLRLAPVDLDEARAMVAEVKGLRALEGYRGKPRGDLDALARTVVAMSRLATLSDVCVVEAEVNPVMVKREGEGVLAVDALVRIRK</sequence>
<dbReference type="Gene3D" id="3.30.470.20">
    <property type="entry name" value="ATP-grasp fold, B domain"/>
    <property type="match status" value="1"/>
</dbReference>
<proteinExistence type="predicted"/>
<protein>
    <submittedName>
        <fullName evidence="2">Acyl-CoA synthetase (NDP forming)</fullName>
    </submittedName>
</protein>
<comment type="caution">
    <text evidence="2">The sequence shown here is derived from an EMBL/GenBank/DDBJ whole genome shotgun (WGS) entry which is preliminary data.</text>
</comment>
<dbReference type="Gene3D" id="3.40.50.720">
    <property type="entry name" value="NAD(P)-binding Rossmann-like Domain"/>
    <property type="match status" value="1"/>
</dbReference>
<dbReference type="InterPro" id="IPR013815">
    <property type="entry name" value="ATP_grasp_subdomain_1"/>
</dbReference>
<evidence type="ECO:0000313" key="3">
    <source>
        <dbReference type="Proteomes" id="UP000245712"/>
    </source>
</evidence>
<accession>A0ABX5KID6</accession>